<protein>
    <recommendedName>
        <fullName evidence="4">Lipocalin-like domain-containing protein</fullName>
    </recommendedName>
</protein>
<evidence type="ECO:0008006" key="4">
    <source>
        <dbReference type="Google" id="ProtNLM"/>
    </source>
</evidence>
<name>A0A3B0BVF0_9FLAO</name>
<evidence type="ECO:0000256" key="1">
    <source>
        <dbReference type="SAM" id="MobiDB-lite"/>
    </source>
</evidence>
<evidence type="ECO:0000313" key="3">
    <source>
        <dbReference type="Proteomes" id="UP000276603"/>
    </source>
</evidence>
<dbReference type="EMBL" id="RBCJ01000006">
    <property type="protein sequence ID" value="RKN77022.1"/>
    <property type="molecule type" value="Genomic_DNA"/>
</dbReference>
<evidence type="ECO:0000313" key="2">
    <source>
        <dbReference type="EMBL" id="RKN77022.1"/>
    </source>
</evidence>
<keyword evidence="3" id="KW-1185">Reference proteome</keyword>
<dbReference type="PROSITE" id="PS51257">
    <property type="entry name" value="PROKAR_LIPOPROTEIN"/>
    <property type="match status" value="1"/>
</dbReference>
<dbReference type="AlphaFoldDB" id="A0A3B0BVF0"/>
<sequence>MKINQILHSYLACLAVFLIIISCSKSDDTVEPVIEEQVDVIDPALVGTWEGTVSGSFGDADMTMVLESNGDMSAEGSTSLYCPMDAKWKVKSNRFKASGNDRCDGTSVTFDAPYSKTKLSGSWSAGSGNSGTFNAEKQ</sequence>
<feature type="compositionally biased region" description="Low complexity" evidence="1">
    <location>
        <begin position="120"/>
        <end position="131"/>
    </location>
</feature>
<feature type="region of interest" description="Disordered" evidence="1">
    <location>
        <begin position="116"/>
        <end position="138"/>
    </location>
</feature>
<organism evidence="2 3">
    <name type="scientific">Ulvibacterium marinum</name>
    <dbReference type="NCBI Taxonomy" id="2419782"/>
    <lineage>
        <taxon>Bacteria</taxon>
        <taxon>Pseudomonadati</taxon>
        <taxon>Bacteroidota</taxon>
        <taxon>Flavobacteriia</taxon>
        <taxon>Flavobacteriales</taxon>
        <taxon>Flavobacteriaceae</taxon>
        <taxon>Ulvibacterium</taxon>
    </lineage>
</organism>
<proteinExistence type="predicted"/>
<comment type="caution">
    <text evidence="2">The sequence shown here is derived from an EMBL/GenBank/DDBJ whole genome shotgun (WGS) entry which is preliminary data.</text>
</comment>
<dbReference type="OrthoDB" id="1464094at2"/>
<gene>
    <name evidence="2" type="ORF">D7Z94_24925</name>
</gene>
<dbReference type="RefSeq" id="WP_120714368.1">
    <property type="nucleotide sequence ID" value="NZ_RBCJ01000006.1"/>
</dbReference>
<accession>A0A3B0BVF0</accession>
<reference evidence="2 3" key="1">
    <citation type="submission" date="2018-10" db="EMBL/GenBank/DDBJ databases">
        <title>Ulvibacterium marinum gen. nov., sp. nov., a novel marine bacterium of the family Flavobacteriaceae, isolated from a culture of the green alga Ulva prolifera.</title>
        <authorList>
            <person name="Zhang Z."/>
        </authorList>
    </citation>
    <scope>NUCLEOTIDE SEQUENCE [LARGE SCALE GENOMIC DNA]</scope>
    <source>
        <strain evidence="2 3">CCMM003</strain>
    </source>
</reference>
<dbReference type="Proteomes" id="UP000276603">
    <property type="component" value="Unassembled WGS sequence"/>
</dbReference>